<dbReference type="InterPro" id="IPR001343">
    <property type="entry name" value="Hemolysn_Ca-bd"/>
</dbReference>
<name>A0ABS4ELQ1_9HYPH</name>
<proteinExistence type="predicted"/>
<keyword evidence="4" id="KW-1185">Reference proteome</keyword>
<dbReference type="PANTHER" id="PTHR38340:SF1">
    <property type="entry name" value="S-LAYER PROTEIN"/>
    <property type="match status" value="1"/>
</dbReference>
<dbReference type="InterPro" id="IPR011049">
    <property type="entry name" value="Serralysin-like_metalloprot_C"/>
</dbReference>
<dbReference type="SUPFAM" id="SSF51120">
    <property type="entry name" value="beta-Roll"/>
    <property type="match status" value="2"/>
</dbReference>
<dbReference type="PANTHER" id="PTHR38340">
    <property type="entry name" value="S-LAYER PROTEIN"/>
    <property type="match status" value="1"/>
</dbReference>
<comment type="subcellular location">
    <subcellularLocation>
        <location evidence="1">Secreted</location>
    </subcellularLocation>
</comment>
<dbReference type="RefSeq" id="WP_209852387.1">
    <property type="nucleotide sequence ID" value="NZ_JAGGJV010000004.1"/>
</dbReference>
<evidence type="ECO:0000313" key="4">
    <source>
        <dbReference type="Proteomes" id="UP000823786"/>
    </source>
</evidence>
<evidence type="ECO:0000313" key="3">
    <source>
        <dbReference type="EMBL" id="MBP1858880.1"/>
    </source>
</evidence>
<gene>
    <name evidence="3" type="ORF">J2Z75_002392</name>
</gene>
<comment type="caution">
    <text evidence="3">The sequence shown here is derived from an EMBL/GenBank/DDBJ whole genome shotgun (WGS) entry which is preliminary data.</text>
</comment>
<dbReference type="Gene3D" id="2.150.10.10">
    <property type="entry name" value="Serralysin-like metalloprotease, C-terminal"/>
    <property type="match status" value="3"/>
</dbReference>
<dbReference type="PRINTS" id="PR00313">
    <property type="entry name" value="CABNDNGRPT"/>
</dbReference>
<accession>A0ABS4ELQ1</accession>
<evidence type="ECO:0000256" key="2">
    <source>
        <dbReference type="ARBA" id="ARBA00022525"/>
    </source>
</evidence>
<protein>
    <submittedName>
        <fullName evidence="3">Ca2+-binding RTX toxin-like protein</fullName>
    </submittedName>
</protein>
<evidence type="ECO:0000256" key="1">
    <source>
        <dbReference type="ARBA" id="ARBA00004613"/>
    </source>
</evidence>
<dbReference type="EMBL" id="JAGGJV010000004">
    <property type="protein sequence ID" value="MBP1858880.1"/>
    <property type="molecule type" value="Genomic_DNA"/>
</dbReference>
<sequence>MAIFTSFFPGSIYPDHYNPPLAGFDYLPFFDEIVNLGQATQTAKASTAIKFDLSNGLKLKLVGTGFAFDSDGNPIGGTLTGFVVYLNNGTTKMQELAGLNISLETFFDAAGAYNQYDLARYLMRGNDTLTGNAGDQTLVGYAGNDTFIGGAGGDYVQGGEGKDTYDGNGSDYDTLAFDDAYYTPSAYRGISLNSTTGTVTDAWGNVETFKEFEHFRGTQFRDSFTGSGADEQFMGLGGRDTINGGGGFDVVRYDRDERRDGTGSVTVNLVTQKAIDGFGKTDTLSSIEGARTGSAADKLYGNSLENHFKAGGGNDLLSGGLGNDILHGEGGKDIFLFDTALNASTNVDSIQDFNVAADTIRLDHDIFAALATGALAAAAFRANTTGLAGDSSDRIIYETDTGELYYDSNGNAAGGGVHFATISNKAALTVADFFVV</sequence>
<reference evidence="3 4" key="1">
    <citation type="submission" date="2021-03" db="EMBL/GenBank/DDBJ databases">
        <title>Genomic Encyclopedia of Type Strains, Phase IV (KMG-IV): sequencing the most valuable type-strain genomes for metagenomic binning, comparative biology and taxonomic classification.</title>
        <authorList>
            <person name="Goeker M."/>
        </authorList>
    </citation>
    <scope>NUCLEOTIDE SEQUENCE [LARGE SCALE GENOMIC DNA]</scope>
    <source>
        <strain evidence="3 4">DSM 26427</strain>
    </source>
</reference>
<dbReference type="Pfam" id="PF00353">
    <property type="entry name" value="HemolysinCabind"/>
    <property type="match status" value="3"/>
</dbReference>
<dbReference type="InterPro" id="IPR050557">
    <property type="entry name" value="RTX_toxin/Mannuronan_C5-epim"/>
</dbReference>
<organism evidence="3 4">
    <name type="scientific">Rhizobium herbae</name>
    <dbReference type="NCBI Taxonomy" id="508661"/>
    <lineage>
        <taxon>Bacteria</taxon>
        <taxon>Pseudomonadati</taxon>
        <taxon>Pseudomonadota</taxon>
        <taxon>Alphaproteobacteria</taxon>
        <taxon>Hyphomicrobiales</taxon>
        <taxon>Rhizobiaceae</taxon>
        <taxon>Rhizobium/Agrobacterium group</taxon>
        <taxon>Rhizobium</taxon>
    </lineage>
</organism>
<keyword evidence="2" id="KW-0964">Secreted</keyword>
<dbReference type="Proteomes" id="UP000823786">
    <property type="component" value="Unassembled WGS sequence"/>
</dbReference>